<gene>
    <name evidence="3" type="ORF">SAMN05216268_11719</name>
</gene>
<feature type="region of interest" description="Disordered" evidence="1">
    <location>
        <begin position="1"/>
        <end position="20"/>
    </location>
</feature>
<proteinExistence type="predicted"/>
<dbReference type="PANTHER" id="PTHR28629:SF4">
    <property type="entry name" value="TRIOKINASE_FMN CYCLASE"/>
    <property type="match status" value="1"/>
</dbReference>
<dbReference type="Proteomes" id="UP000184388">
    <property type="component" value="Unassembled WGS sequence"/>
</dbReference>
<evidence type="ECO:0000313" key="4">
    <source>
        <dbReference type="Proteomes" id="UP000184388"/>
    </source>
</evidence>
<feature type="compositionally biased region" description="Low complexity" evidence="1">
    <location>
        <begin position="160"/>
        <end position="172"/>
    </location>
</feature>
<sequence>MWGPPPRRIRTGTAGTTELGMGIHGEPGLRTTRHLTAAELTDELVGNLLPELPEPPPGGRGRVAVLLNGLGRTKYEELFVVYRQVNRRLREAGLRPFRPEVGEFVTSFDMAGVSLSLMLLDDELAELYDAPCDTPAFRSLPGAYAAGDDERAAQAPPTPAAATASDAPADAQTDARIDVRMNARTDARTDAQPGARAVVPAGPPTGTPGGHGPLRDAAPQPLRDDIPPGGGLPVIGGTLR</sequence>
<reference evidence="4" key="1">
    <citation type="submission" date="2016-11" db="EMBL/GenBank/DDBJ databases">
        <authorList>
            <person name="Jaros S."/>
            <person name="Januszkiewicz K."/>
            <person name="Wedrychowicz H."/>
        </authorList>
    </citation>
    <scope>NUCLEOTIDE SEQUENCE [LARGE SCALE GENOMIC DNA]</scope>
    <source>
        <strain evidence="4">CGMCC 4.3555</strain>
    </source>
</reference>
<dbReference type="InterPro" id="IPR004006">
    <property type="entry name" value="DhaK_dom"/>
</dbReference>
<dbReference type="InterPro" id="IPR050861">
    <property type="entry name" value="Dihydroxyacetone_Kinase"/>
</dbReference>
<organism evidence="3 4">
    <name type="scientific">Streptomyces yunnanensis</name>
    <dbReference type="NCBI Taxonomy" id="156453"/>
    <lineage>
        <taxon>Bacteria</taxon>
        <taxon>Bacillati</taxon>
        <taxon>Actinomycetota</taxon>
        <taxon>Actinomycetes</taxon>
        <taxon>Kitasatosporales</taxon>
        <taxon>Streptomycetaceae</taxon>
        <taxon>Streptomyces</taxon>
    </lineage>
</organism>
<feature type="region of interest" description="Disordered" evidence="1">
    <location>
        <begin position="148"/>
        <end position="240"/>
    </location>
</feature>
<dbReference type="EMBL" id="FRBK01000017">
    <property type="protein sequence ID" value="SHM98187.1"/>
    <property type="molecule type" value="Genomic_DNA"/>
</dbReference>
<evidence type="ECO:0000259" key="2">
    <source>
        <dbReference type="PROSITE" id="PS51481"/>
    </source>
</evidence>
<dbReference type="PANTHER" id="PTHR28629">
    <property type="entry name" value="TRIOKINASE/FMN CYCLASE"/>
    <property type="match status" value="1"/>
</dbReference>
<name>A0A9X8N4U1_9ACTN</name>
<evidence type="ECO:0000313" key="3">
    <source>
        <dbReference type="EMBL" id="SHM98187.1"/>
    </source>
</evidence>
<dbReference type="GO" id="GO:0005829">
    <property type="term" value="C:cytosol"/>
    <property type="evidence" value="ECO:0007669"/>
    <property type="project" value="TreeGrafter"/>
</dbReference>
<dbReference type="PROSITE" id="PS51481">
    <property type="entry name" value="DHAK"/>
    <property type="match status" value="1"/>
</dbReference>
<feature type="compositionally biased region" description="Low complexity" evidence="1">
    <location>
        <begin position="191"/>
        <end position="200"/>
    </location>
</feature>
<feature type="compositionally biased region" description="Basic and acidic residues" evidence="1">
    <location>
        <begin position="173"/>
        <end position="189"/>
    </location>
</feature>
<dbReference type="GO" id="GO:0019563">
    <property type="term" value="P:glycerol catabolic process"/>
    <property type="evidence" value="ECO:0007669"/>
    <property type="project" value="TreeGrafter"/>
</dbReference>
<feature type="compositionally biased region" description="Gly residues" evidence="1">
    <location>
        <begin position="228"/>
        <end position="240"/>
    </location>
</feature>
<dbReference type="Pfam" id="PF02733">
    <property type="entry name" value="Dak1"/>
    <property type="match status" value="1"/>
</dbReference>
<accession>A0A9X8N4U1</accession>
<feature type="domain" description="DhaK" evidence="2">
    <location>
        <begin position="1"/>
        <end position="137"/>
    </location>
</feature>
<dbReference type="GO" id="GO:0004371">
    <property type="term" value="F:glycerone kinase activity"/>
    <property type="evidence" value="ECO:0007669"/>
    <property type="project" value="InterPro"/>
</dbReference>
<dbReference type="AlphaFoldDB" id="A0A9X8N4U1"/>
<dbReference type="SUPFAM" id="SSF82549">
    <property type="entry name" value="DAK1/DegV-like"/>
    <property type="match status" value="1"/>
</dbReference>
<evidence type="ECO:0000256" key="1">
    <source>
        <dbReference type="SAM" id="MobiDB-lite"/>
    </source>
</evidence>
<dbReference type="RefSeq" id="WP_350309838.1">
    <property type="nucleotide sequence ID" value="NZ_FRBK01000017.1"/>
</dbReference>
<protein>
    <submittedName>
        <fullName evidence="3">Dak1 domain-containing protein</fullName>
    </submittedName>
</protein>
<comment type="caution">
    <text evidence="3">The sequence shown here is derived from an EMBL/GenBank/DDBJ whole genome shotgun (WGS) entry which is preliminary data.</text>
</comment>
<dbReference type="Gene3D" id="3.30.1180.20">
    <property type="entry name" value="Dihydroxyacetone kinase, domain 2"/>
    <property type="match status" value="1"/>
</dbReference>